<proteinExistence type="predicted"/>
<evidence type="ECO:0000313" key="3">
    <source>
        <dbReference type="Proteomes" id="UP000253273"/>
    </source>
</evidence>
<reference evidence="2 3" key="1">
    <citation type="submission" date="2018-07" db="EMBL/GenBank/DDBJ databases">
        <title>Genome sequences of Haloplanus sp. CBA1113.</title>
        <authorList>
            <person name="Kim Y.B."/>
            <person name="Roh S.W."/>
        </authorList>
    </citation>
    <scope>NUCLEOTIDE SEQUENCE [LARGE SCALE GENOMIC DNA]</scope>
    <source>
        <strain evidence="2 3">CBA1113</strain>
    </source>
</reference>
<sequence>MSVTLPLLFDEDTEAKLARLCEKDGHDVERVVDVSELGRGAKDAEIRRYANSTGRIVVTHDDDYVSETRTDGDRTLYAPDQRLSAFELYRILSAVCDAVSSTEELPPVVYLTEGWL</sequence>
<keyword evidence="3" id="KW-1185">Reference proteome</keyword>
<organism evidence="2 3">
    <name type="scientific">Haloplanus rubicundus</name>
    <dbReference type="NCBI Taxonomy" id="1547898"/>
    <lineage>
        <taxon>Archaea</taxon>
        <taxon>Methanobacteriati</taxon>
        <taxon>Methanobacteriota</taxon>
        <taxon>Stenosarchaea group</taxon>
        <taxon>Halobacteria</taxon>
        <taxon>Halobacteriales</taxon>
        <taxon>Haloferacaceae</taxon>
        <taxon>Haloplanus</taxon>
    </lineage>
</organism>
<dbReference type="OrthoDB" id="147476at2157"/>
<dbReference type="GeneID" id="37285064"/>
<dbReference type="RefSeq" id="WP_114587062.1">
    <property type="nucleotide sequence ID" value="NZ_CP031150.1"/>
</dbReference>
<accession>A0A345E6W9</accession>
<dbReference type="KEGG" id="haj:DU500_16725"/>
<dbReference type="InterPro" id="IPR041049">
    <property type="entry name" value="DUF5615"/>
</dbReference>
<dbReference type="Proteomes" id="UP000253273">
    <property type="component" value="Chromosome"/>
</dbReference>
<dbReference type="Pfam" id="PF18480">
    <property type="entry name" value="DUF5615"/>
    <property type="match status" value="1"/>
</dbReference>
<name>A0A345E6W9_9EURY</name>
<feature type="domain" description="DUF5615" evidence="1">
    <location>
        <begin position="7"/>
        <end position="66"/>
    </location>
</feature>
<dbReference type="EMBL" id="CP031150">
    <property type="protein sequence ID" value="AXG07941.1"/>
    <property type="molecule type" value="Genomic_DNA"/>
</dbReference>
<gene>
    <name evidence="2" type="ORF">DU500_16725</name>
</gene>
<evidence type="ECO:0000313" key="2">
    <source>
        <dbReference type="EMBL" id="AXG07941.1"/>
    </source>
</evidence>
<protein>
    <recommendedName>
        <fullName evidence="1">DUF5615 domain-containing protein</fullName>
    </recommendedName>
</protein>
<dbReference type="AlphaFoldDB" id="A0A345E6W9"/>
<evidence type="ECO:0000259" key="1">
    <source>
        <dbReference type="Pfam" id="PF18480"/>
    </source>
</evidence>